<dbReference type="SUPFAM" id="SSF46785">
    <property type="entry name" value="Winged helix' DNA-binding domain"/>
    <property type="match status" value="1"/>
</dbReference>
<keyword evidence="8 16" id="KW-0288">FMN</keyword>
<dbReference type="UniPathway" id="UPA00070">
    <property type="reaction ID" value="UER00946"/>
</dbReference>
<evidence type="ECO:0000256" key="6">
    <source>
        <dbReference type="ARBA" id="ARBA00017599"/>
    </source>
</evidence>
<evidence type="ECO:0000256" key="12">
    <source>
        <dbReference type="ARBA" id="ARBA00023136"/>
    </source>
</evidence>
<gene>
    <name evidence="20" type="ORF">RCL2_000403700</name>
</gene>
<keyword evidence="16" id="KW-0999">Mitochondrion inner membrane</keyword>
<dbReference type="Gene3D" id="1.10.10.10">
    <property type="entry name" value="Winged helix-like DNA-binding domain superfamily/Winged helix DNA-binding domain"/>
    <property type="match status" value="1"/>
</dbReference>
<dbReference type="InterPro" id="IPR005719">
    <property type="entry name" value="Dihydroorotate_DH_2"/>
</dbReference>
<evidence type="ECO:0000313" key="20">
    <source>
        <dbReference type="EMBL" id="GES76636.1"/>
    </source>
</evidence>
<dbReference type="GO" id="GO:0005667">
    <property type="term" value="C:transcription regulator complex"/>
    <property type="evidence" value="ECO:0007669"/>
    <property type="project" value="InterPro"/>
</dbReference>
<evidence type="ECO:0000256" key="2">
    <source>
        <dbReference type="ARBA" id="ARBA00005161"/>
    </source>
</evidence>
<evidence type="ECO:0000256" key="13">
    <source>
        <dbReference type="ARBA" id="ARBA00023163"/>
    </source>
</evidence>
<dbReference type="FunFam" id="1.10.10.10:FF:000008">
    <property type="entry name" value="E2F transcription factor 1"/>
    <property type="match status" value="1"/>
</dbReference>
<dbReference type="PROSITE" id="PS00911">
    <property type="entry name" value="DHODEHASE_1"/>
    <property type="match status" value="1"/>
</dbReference>
<comment type="similarity">
    <text evidence="4 15">Belongs to the E2F/DP family.</text>
</comment>
<feature type="transmembrane region" description="Helical" evidence="16">
    <location>
        <begin position="73"/>
        <end position="92"/>
    </location>
</feature>
<dbReference type="InterPro" id="IPR001295">
    <property type="entry name" value="Dihydroorotate_DH_CS"/>
</dbReference>
<name>A0A8H3L0Q7_9GLOM</name>
<dbReference type="Pfam" id="PF01180">
    <property type="entry name" value="DHO_dh"/>
    <property type="match status" value="1"/>
</dbReference>
<keyword evidence="10 15" id="KW-0805">Transcription regulation</keyword>
<sequence length="930" mass="105260">MLVKRQNFNPCDLKIKVLKSHVARKLSLPQISHSIAYSSQNVRKIPFIFQRNVTNSTSTMTNKAPIYNHKFRNFVIGTTSIIGTIFFIEYYFDSRAAIHKYLFMPLLRNITTPESSHKFAIWVFKWGLNAKDRLPDDERLSVEVWGKKISNPICLAAGFDKHGEAIDGLFDVGFGYVEVGSVTPEPQPGNPKPRMFRLPEDKAIINRYGFNSDGHKQVELRLRDRVRRYLYHSAKLHPNITAALLASSPDKASLSDALGINRSLKEDKLLGINLGKNKWSSAKDVQDFIKGIKTFGSYADVLVVNISSPNTPGLRGLQRKEIFEKLLKEVIGARNLLHEPRPALLVKIAPDLTDNELEDIADTALSSGVDGIIVSNTTISRPNTLQSDSSLISETGGLSGPPVKPLALKALRKIYQHTNGKLLLVGCGGISNAKDAIEYAKAGATLVQLYTSFGYDGVGKPRELKDDILRELKDKKWQNLRQLMLLLEAPIMVSHELEPFSTRPIDADRLKLSNAYYLKTEHSKKMSLNSTSANSRRSITSQRREILNPPSSSTRSNQFTQPRQRRKNITKKETNDLPSIITGACRYDSSLGLLTKKFVSLLTEAKDGDLDLNTAALALKVQKRRIYDITNVLEGIGLIEKNSKNHVRWKGTQQQQPSMRQDYKRRIEELKTANANLESERLELERADQEVDVSIKSIYDSEEGSRLAFVYQSEIENIDSFRGRILIALKPVPGTSPHIFESIECGQTNQPPYQVHIQHPINQPVHIIRLESDNPLFPMSDNHFQIGNIPSRAFPQPSPPLNVHDGGPLRFIALPPPFPHPSSTPTPPDEDYEMLDSNIDDNDFHAHHHIHFHHHPQFQNHRRQMYLQDDIRNNRHHDIDDMNEDFEPLDTPVSARDYIFGVMRHDGREGFADIFGRDPNQRNREGGHRP</sequence>
<keyword evidence="16" id="KW-0496">Mitochondrion</keyword>
<dbReference type="GO" id="GO:0106430">
    <property type="term" value="F:dihydroorotate dehydrogenase (quinone) activity"/>
    <property type="evidence" value="ECO:0007669"/>
    <property type="project" value="UniProtKB-EC"/>
</dbReference>
<evidence type="ECO:0000313" key="21">
    <source>
        <dbReference type="Proteomes" id="UP000615446"/>
    </source>
</evidence>
<keyword evidence="11 15" id="KW-0238">DNA-binding</keyword>
<dbReference type="InterPro" id="IPR003316">
    <property type="entry name" value="E2F_WHTH_DNA-bd_dom"/>
</dbReference>
<keyword evidence="15" id="KW-0539">Nucleus</keyword>
<dbReference type="Proteomes" id="UP000615446">
    <property type="component" value="Unassembled WGS sequence"/>
</dbReference>
<dbReference type="GO" id="GO:0005743">
    <property type="term" value="C:mitochondrial inner membrane"/>
    <property type="evidence" value="ECO:0007669"/>
    <property type="project" value="UniProtKB-SubCell"/>
</dbReference>
<evidence type="ECO:0000256" key="8">
    <source>
        <dbReference type="ARBA" id="ARBA00022643"/>
    </source>
</evidence>
<dbReference type="GO" id="GO:0006355">
    <property type="term" value="P:regulation of DNA-templated transcription"/>
    <property type="evidence" value="ECO:0007669"/>
    <property type="project" value="InterPro"/>
</dbReference>
<comment type="caution">
    <text evidence="20">The sequence shown here is derived from an EMBL/GenBank/DDBJ whole genome shotgun (WGS) entry which is preliminary data.</text>
</comment>
<evidence type="ECO:0000256" key="9">
    <source>
        <dbReference type="ARBA" id="ARBA00023002"/>
    </source>
</evidence>
<comment type="subcellular location">
    <subcellularLocation>
        <location evidence="1">Membrane</location>
    </subcellularLocation>
    <subcellularLocation>
        <location evidence="16">Mitochondrion inner membrane</location>
        <topology evidence="16">Single-pass membrane protein</topology>
    </subcellularLocation>
    <subcellularLocation>
        <location evidence="15">Nucleus</location>
    </subcellularLocation>
</comment>
<dbReference type="AlphaFoldDB" id="A0A8H3L0Q7"/>
<dbReference type="InterPro" id="IPR050074">
    <property type="entry name" value="DHO_dehydrogenase"/>
</dbReference>
<dbReference type="InterPro" id="IPR013785">
    <property type="entry name" value="Aldolase_TIM"/>
</dbReference>
<feature type="compositionally biased region" description="Polar residues" evidence="18">
    <location>
        <begin position="527"/>
        <end position="541"/>
    </location>
</feature>
<dbReference type="InterPro" id="IPR037241">
    <property type="entry name" value="E2F-DP_heterodim"/>
</dbReference>
<evidence type="ECO:0000256" key="11">
    <source>
        <dbReference type="ARBA" id="ARBA00023125"/>
    </source>
</evidence>
<dbReference type="SUPFAM" id="SSF144074">
    <property type="entry name" value="E2F-DP heterodimerization region"/>
    <property type="match status" value="1"/>
</dbReference>
<feature type="compositionally biased region" description="Polar residues" evidence="18">
    <location>
        <begin position="549"/>
        <end position="562"/>
    </location>
</feature>
<evidence type="ECO:0000256" key="5">
    <source>
        <dbReference type="ARBA" id="ARBA00012791"/>
    </source>
</evidence>
<dbReference type="PANTHER" id="PTHR48109:SF4">
    <property type="entry name" value="DIHYDROOROTATE DEHYDROGENASE (QUINONE), MITOCHONDRIAL"/>
    <property type="match status" value="1"/>
</dbReference>
<evidence type="ECO:0000259" key="19">
    <source>
        <dbReference type="SMART" id="SM01372"/>
    </source>
</evidence>
<comment type="cofactor">
    <cofactor evidence="16">
        <name>FMN</name>
        <dbReference type="ChEBI" id="CHEBI:58210"/>
    </cofactor>
    <text evidence="16">Binds 1 FMN per subunit.</text>
</comment>
<dbReference type="GO" id="GO:0044205">
    <property type="term" value="P:'de novo' UMP biosynthetic process"/>
    <property type="evidence" value="ECO:0007669"/>
    <property type="project" value="UniProtKB-UniPathway"/>
</dbReference>
<dbReference type="InterPro" id="IPR005720">
    <property type="entry name" value="Dihydroorotate_DH_cat"/>
</dbReference>
<keyword evidence="9 16" id="KW-0560">Oxidoreductase</keyword>
<evidence type="ECO:0000256" key="14">
    <source>
        <dbReference type="ARBA" id="ARBA00048639"/>
    </source>
</evidence>
<evidence type="ECO:0000256" key="18">
    <source>
        <dbReference type="SAM" id="MobiDB-lite"/>
    </source>
</evidence>
<dbReference type="PROSITE" id="PS00912">
    <property type="entry name" value="DHODEHASE_2"/>
    <property type="match status" value="1"/>
</dbReference>
<feature type="region of interest" description="Disordered" evidence="18">
    <location>
        <begin position="527"/>
        <end position="574"/>
    </location>
</feature>
<dbReference type="SMART" id="SM01372">
    <property type="entry name" value="E2F_TDP"/>
    <property type="match status" value="1"/>
</dbReference>
<keyword evidence="12 16" id="KW-0472">Membrane</keyword>
<dbReference type="GO" id="GO:0005634">
    <property type="term" value="C:nucleus"/>
    <property type="evidence" value="ECO:0007669"/>
    <property type="project" value="UniProtKB-SubCell"/>
</dbReference>
<evidence type="ECO:0000256" key="17">
    <source>
        <dbReference type="SAM" id="Coils"/>
    </source>
</evidence>
<dbReference type="GO" id="GO:0006207">
    <property type="term" value="P:'de novo' pyrimidine nucleobase biosynthetic process"/>
    <property type="evidence" value="ECO:0007669"/>
    <property type="project" value="InterPro"/>
</dbReference>
<dbReference type="EC" id="1.3.5.2" evidence="5 16"/>
<feature type="domain" description="E2F/DP family winged-helix DNA-binding" evidence="19">
    <location>
        <begin position="586"/>
        <end position="651"/>
    </location>
</feature>
<comment type="catalytic activity">
    <reaction evidence="14 16">
        <text>(S)-dihydroorotate + a quinone = orotate + a quinol</text>
        <dbReference type="Rhea" id="RHEA:30187"/>
        <dbReference type="ChEBI" id="CHEBI:24646"/>
        <dbReference type="ChEBI" id="CHEBI:30839"/>
        <dbReference type="ChEBI" id="CHEBI:30864"/>
        <dbReference type="ChEBI" id="CHEBI:132124"/>
        <dbReference type="EC" id="1.3.5.2"/>
    </reaction>
</comment>
<keyword evidence="16" id="KW-0812">Transmembrane</keyword>
<comment type="similarity">
    <text evidence="3 16">Belongs to the dihydroorotate dehydrogenase family. Type 2 subfamily.</text>
</comment>
<dbReference type="EMBL" id="BLAL01000025">
    <property type="protein sequence ID" value="GES76636.1"/>
    <property type="molecule type" value="Genomic_DNA"/>
</dbReference>
<feature type="region of interest" description="Disordered" evidence="18">
    <location>
        <begin position="911"/>
        <end position="930"/>
    </location>
</feature>
<keyword evidence="7 16" id="KW-0285">Flavoprotein</keyword>
<feature type="coiled-coil region" evidence="17">
    <location>
        <begin position="660"/>
        <end position="690"/>
    </location>
</feature>
<dbReference type="InterPro" id="IPR036390">
    <property type="entry name" value="WH_DNA-bd_sf"/>
</dbReference>
<keyword evidence="17" id="KW-0175">Coiled coil</keyword>
<evidence type="ECO:0000256" key="7">
    <source>
        <dbReference type="ARBA" id="ARBA00022630"/>
    </source>
</evidence>
<keyword evidence="16" id="KW-1133">Transmembrane helix</keyword>
<keyword evidence="13 15" id="KW-0804">Transcription</keyword>
<evidence type="ECO:0000256" key="10">
    <source>
        <dbReference type="ARBA" id="ARBA00023015"/>
    </source>
</evidence>
<dbReference type="PANTHER" id="PTHR48109">
    <property type="entry name" value="DIHYDROOROTATE DEHYDROGENASE (QUINONE), MITOCHONDRIAL-RELATED"/>
    <property type="match status" value="1"/>
</dbReference>
<evidence type="ECO:0000256" key="3">
    <source>
        <dbReference type="ARBA" id="ARBA00005359"/>
    </source>
</evidence>
<reference evidence="20" key="1">
    <citation type="submission" date="2019-10" db="EMBL/GenBank/DDBJ databases">
        <title>Conservation and host-specific expression of non-tandemly repeated heterogenous ribosome RNA gene in arbuscular mycorrhizal fungi.</title>
        <authorList>
            <person name="Maeda T."/>
            <person name="Kobayashi Y."/>
            <person name="Nakagawa T."/>
            <person name="Ezawa T."/>
            <person name="Yamaguchi K."/>
            <person name="Bino T."/>
            <person name="Nishimoto Y."/>
            <person name="Shigenobu S."/>
            <person name="Kawaguchi M."/>
        </authorList>
    </citation>
    <scope>NUCLEOTIDE SEQUENCE</scope>
    <source>
        <strain evidence="20">HR1</strain>
    </source>
</reference>
<evidence type="ECO:0000256" key="4">
    <source>
        <dbReference type="ARBA" id="ARBA00010940"/>
    </source>
</evidence>
<dbReference type="CDD" id="cd04738">
    <property type="entry name" value="DHOD_2_like"/>
    <property type="match status" value="1"/>
</dbReference>
<dbReference type="InterPro" id="IPR036388">
    <property type="entry name" value="WH-like_DNA-bd_sf"/>
</dbReference>
<dbReference type="GO" id="GO:0003677">
    <property type="term" value="F:DNA binding"/>
    <property type="evidence" value="ECO:0007669"/>
    <property type="project" value="UniProtKB-KW"/>
</dbReference>
<organism evidence="20 21">
    <name type="scientific">Rhizophagus clarus</name>
    <dbReference type="NCBI Taxonomy" id="94130"/>
    <lineage>
        <taxon>Eukaryota</taxon>
        <taxon>Fungi</taxon>
        <taxon>Fungi incertae sedis</taxon>
        <taxon>Mucoromycota</taxon>
        <taxon>Glomeromycotina</taxon>
        <taxon>Glomeromycetes</taxon>
        <taxon>Glomerales</taxon>
        <taxon>Glomeraceae</taxon>
        <taxon>Rhizophagus</taxon>
    </lineage>
</organism>
<dbReference type="Gene3D" id="6.10.250.540">
    <property type="match status" value="1"/>
</dbReference>
<accession>A0A8H3L0Q7</accession>
<dbReference type="NCBIfam" id="TIGR01036">
    <property type="entry name" value="pyrD_sub2"/>
    <property type="match status" value="1"/>
</dbReference>
<evidence type="ECO:0000256" key="15">
    <source>
        <dbReference type="RuleBase" id="RU003796"/>
    </source>
</evidence>
<dbReference type="SUPFAM" id="SSF51395">
    <property type="entry name" value="FMN-linked oxidoreductases"/>
    <property type="match status" value="1"/>
</dbReference>
<dbReference type="Pfam" id="PF02319">
    <property type="entry name" value="WHD_E2F_TDP"/>
    <property type="match status" value="1"/>
</dbReference>
<comment type="pathway">
    <text evidence="2 16">Pyrimidine metabolism; UMP biosynthesis via de novo pathway; orotate from (S)-dihydroorotate (quinone route): step 1/1.</text>
</comment>
<evidence type="ECO:0000256" key="16">
    <source>
        <dbReference type="RuleBase" id="RU361255"/>
    </source>
</evidence>
<protein>
    <recommendedName>
        <fullName evidence="6 16">Dihydroorotate dehydrogenase (quinone), mitochondrial</fullName>
        <shortName evidence="16">DHOdehase</shortName>
        <ecNumber evidence="5 16">1.3.5.2</ecNumber>
    </recommendedName>
</protein>
<proteinExistence type="inferred from homology"/>
<dbReference type="Gene3D" id="3.20.20.70">
    <property type="entry name" value="Aldolase class I"/>
    <property type="match status" value="1"/>
</dbReference>
<dbReference type="OrthoDB" id="14784at2759"/>
<evidence type="ECO:0000256" key="1">
    <source>
        <dbReference type="ARBA" id="ARBA00004370"/>
    </source>
</evidence>